<evidence type="ECO:0000256" key="1">
    <source>
        <dbReference type="ARBA" id="ARBA00004141"/>
    </source>
</evidence>
<feature type="transmembrane region" description="Helical" evidence="5">
    <location>
        <begin position="278"/>
        <end position="297"/>
    </location>
</feature>
<feature type="domain" description="NfeD1b N-terminal" evidence="8">
    <location>
        <begin position="27"/>
        <end position="208"/>
    </location>
</feature>
<organism evidence="9 10">
    <name type="scientific">Sphingobacterium kitahiroshimense</name>
    <dbReference type="NCBI Taxonomy" id="470446"/>
    <lineage>
        <taxon>Bacteria</taxon>
        <taxon>Pseudomonadati</taxon>
        <taxon>Bacteroidota</taxon>
        <taxon>Sphingobacteriia</taxon>
        <taxon>Sphingobacteriales</taxon>
        <taxon>Sphingobacteriaceae</taxon>
        <taxon>Sphingobacterium</taxon>
    </lineage>
</organism>
<sequence>MEGKISKSFLITVFLSLVLFTSSFAQKVYVFELKDDIGPSAWRTVKQVYDSAQSKKVDYVLMELNTYGGALNFADSIRTKLLDSKIKTIVYINNNAASAGALISLASDYIYIHPGGSIGAASVVNANGEVLPEKYQSYMRGLMRATAEVKHRDPKLAEAFVDPNVSLPSIKQDGQLLTLTSSEAVKFGLAKGEVSNRNMIYKDLNIVNVQETVYRKGTIDHIISFLINPAVSGILILLIIGGIYAEMQAPGLGFAIAVAIVAALLFFAPLYIQGLAANWEIAVFIVGLVLILLEVFVIPGFGIAGILGIIFVICGLTFSLVANDFLDFKLAYPGMLFNSFLLVVGAMILSIILMVIFGKNLLKAPVFRRLVLKEEQKSEEGYTSSILKSNLLNKEGVAKTVLRPSGKIEIEGVWYDAVALDGFIEEGEEIYVDKHENYNLFVRRKAEKA</sequence>
<keyword evidence="2 5" id="KW-0812">Transmembrane</keyword>
<evidence type="ECO:0000259" key="8">
    <source>
        <dbReference type="Pfam" id="PF25145"/>
    </source>
</evidence>
<dbReference type="InterPro" id="IPR002810">
    <property type="entry name" value="NfeD-like_C"/>
</dbReference>
<feature type="transmembrane region" description="Helical" evidence="5">
    <location>
        <begin position="304"/>
        <end position="323"/>
    </location>
</feature>
<keyword evidence="10" id="KW-1185">Reference proteome</keyword>
<evidence type="ECO:0000259" key="6">
    <source>
        <dbReference type="Pfam" id="PF01957"/>
    </source>
</evidence>
<dbReference type="SUPFAM" id="SSF52096">
    <property type="entry name" value="ClpP/crotonase"/>
    <property type="match status" value="1"/>
</dbReference>
<evidence type="ECO:0000313" key="10">
    <source>
        <dbReference type="Proteomes" id="UP001409291"/>
    </source>
</evidence>
<dbReference type="InterPro" id="IPR056738">
    <property type="entry name" value="NfeD1b_N"/>
</dbReference>
<feature type="transmembrane region" description="Helical" evidence="5">
    <location>
        <begin position="252"/>
        <end position="272"/>
    </location>
</feature>
<dbReference type="SUPFAM" id="SSF141322">
    <property type="entry name" value="NfeD domain-like"/>
    <property type="match status" value="1"/>
</dbReference>
<dbReference type="Proteomes" id="UP001409291">
    <property type="component" value="Unassembled WGS sequence"/>
</dbReference>
<dbReference type="EMBL" id="JBDJNQ010000001">
    <property type="protein sequence ID" value="MEN5376118.1"/>
    <property type="molecule type" value="Genomic_DNA"/>
</dbReference>
<comment type="subcellular location">
    <subcellularLocation>
        <location evidence="1">Membrane</location>
        <topology evidence="1">Multi-pass membrane protein</topology>
    </subcellularLocation>
</comment>
<evidence type="ECO:0000256" key="3">
    <source>
        <dbReference type="ARBA" id="ARBA00022989"/>
    </source>
</evidence>
<dbReference type="InterPro" id="IPR012340">
    <property type="entry name" value="NA-bd_OB-fold"/>
</dbReference>
<reference evidence="9 10" key="1">
    <citation type="submission" date="2024-04" db="EMBL/GenBank/DDBJ databases">
        <title>WGS of bacteria from Torrens River.</title>
        <authorList>
            <person name="Wyrsch E.R."/>
            <person name="Drigo B."/>
        </authorList>
    </citation>
    <scope>NUCLEOTIDE SEQUENCE [LARGE SCALE GENOMIC DNA]</scope>
    <source>
        <strain evidence="9 10">TWI391</strain>
    </source>
</reference>
<name>A0ABV0BQ09_9SPHI</name>
<feature type="transmembrane region" description="Helical" evidence="5">
    <location>
        <begin position="335"/>
        <end position="358"/>
    </location>
</feature>
<dbReference type="Pfam" id="PF25145">
    <property type="entry name" value="NfeD1b_N"/>
    <property type="match status" value="1"/>
</dbReference>
<dbReference type="InterPro" id="IPR052165">
    <property type="entry name" value="Membrane_assoc_protease"/>
</dbReference>
<dbReference type="PANTHER" id="PTHR33507:SF3">
    <property type="entry name" value="INNER MEMBRANE PROTEIN YBBJ"/>
    <property type="match status" value="1"/>
</dbReference>
<proteinExistence type="predicted"/>
<keyword evidence="3 5" id="KW-1133">Transmembrane helix</keyword>
<dbReference type="InterPro" id="IPR029045">
    <property type="entry name" value="ClpP/crotonase-like_dom_sf"/>
</dbReference>
<evidence type="ECO:0000256" key="4">
    <source>
        <dbReference type="ARBA" id="ARBA00023136"/>
    </source>
</evidence>
<protein>
    <submittedName>
        <fullName evidence="9">NfeD family protein</fullName>
    </submittedName>
</protein>
<keyword evidence="4 5" id="KW-0472">Membrane</keyword>
<evidence type="ECO:0000256" key="5">
    <source>
        <dbReference type="SAM" id="Phobius"/>
    </source>
</evidence>
<evidence type="ECO:0000256" key="2">
    <source>
        <dbReference type="ARBA" id="ARBA00022692"/>
    </source>
</evidence>
<dbReference type="InterPro" id="IPR056739">
    <property type="entry name" value="NfeD_membrane"/>
</dbReference>
<dbReference type="PANTHER" id="PTHR33507">
    <property type="entry name" value="INNER MEMBRANE PROTEIN YBBJ"/>
    <property type="match status" value="1"/>
</dbReference>
<dbReference type="RefSeq" id="WP_183915071.1">
    <property type="nucleotide sequence ID" value="NZ_JBDJLH010000005.1"/>
</dbReference>
<accession>A0ABV0BQ09</accession>
<evidence type="ECO:0000313" key="9">
    <source>
        <dbReference type="EMBL" id="MEN5376118.1"/>
    </source>
</evidence>
<comment type="caution">
    <text evidence="9">The sequence shown here is derived from an EMBL/GenBank/DDBJ whole genome shotgun (WGS) entry which is preliminary data.</text>
</comment>
<gene>
    <name evidence="9" type="ORF">ABE541_02480</name>
</gene>
<evidence type="ECO:0000259" key="7">
    <source>
        <dbReference type="Pfam" id="PF24961"/>
    </source>
</evidence>
<dbReference type="Gene3D" id="3.90.226.10">
    <property type="entry name" value="2-enoyl-CoA Hydratase, Chain A, domain 1"/>
    <property type="match status" value="1"/>
</dbReference>
<dbReference type="Pfam" id="PF24961">
    <property type="entry name" value="NfeD_membrane"/>
    <property type="match status" value="1"/>
</dbReference>
<dbReference type="Pfam" id="PF01957">
    <property type="entry name" value="NfeD"/>
    <property type="match status" value="1"/>
</dbReference>
<feature type="transmembrane region" description="Helical" evidence="5">
    <location>
        <begin position="222"/>
        <end position="245"/>
    </location>
</feature>
<feature type="domain" description="NfeD integral membrane" evidence="7">
    <location>
        <begin position="231"/>
        <end position="357"/>
    </location>
</feature>
<feature type="domain" description="NfeD-like C-terminal" evidence="6">
    <location>
        <begin position="390"/>
        <end position="444"/>
    </location>
</feature>
<dbReference type="Gene3D" id="2.40.50.140">
    <property type="entry name" value="Nucleic acid-binding proteins"/>
    <property type="match status" value="1"/>
</dbReference>
<dbReference type="CDD" id="cd07021">
    <property type="entry name" value="Clp_protease_NfeD_like"/>
    <property type="match status" value="1"/>
</dbReference>